<name>A0A7W7F6C2_9SPHN</name>
<dbReference type="SUPFAM" id="SSF47616">
    <property type="entry name" value="GST C-terminal domain-like"/>
    <property type="match status" value="1"/>
</dbReference>
<dbReference type="Gene3D" id="1.20.1050.10">
    <property type="match status" value="1"/>
</dbReference>
<dbReference type="InterPro" id="IPR036282">
    <property type="entry name" value="Glutathione-S-Trfase_C_sf"/>
</dbReference>
<feature type="domain" description="GST N-terminal" evidence="1">
    <location>
        <begin position="7"/>
        <end position="84"/>
    </location>
</feature>
<evidence type="ECO:0000313" key="2">
    <source>
        <dbReference type="EMBL" id="MBB4631417.1"/>
    </source>
</evidence>
<dbReference type="SUPFAM" id="SSF52833">
    <property type="entry name" value="Thioredoxin-like"/>
    <property type="match status" value="1"/>
</dbReference>
<dbReference type="Pfam" id="PF13417">
    <property type="entry name" value="GST_N_3"/>
    <property type="match status" value="1"/>
</dbReference>
<evidence type="ECO:0000313" key="3">
    <source>
        <dbReference type="Proteomes" id="UP000566324"/>
    </source>
</evidence>
<evidence type="ECO:0000259" key="1">
    <source>
        <dbReference type="Pfam" id="PF13417"/>
    </source>
</evidence>
<dbReference type="PANTHER" id="PTHR12289">
    <property type="entry name" value="METAXIN RELATED"/>
    <property type="match status" value="1"/>
</dbReference>
<dbReference type="GO" id="GO:0005737">
    <property type="term" value="C:cytoplasm"/>
    <property type="evidence" value="ECO:0007669"/>
    <property type="project" value="TreeGrafter"/>
</dbReference>
<comment type="caution">
    <text evidence="2">The sequence shown here is derived from an EMBL/GenBank/DDBJ whole genome shotgun (WGS) entry which is preliminary data.</text>
</comment>
<dbReference type="AlphaFoldDB" id="A0A7W7F6C2"/>
<dbReference type="Proteomes" id="UP000566324">
    <property type="component" value="Unassembled WGS sequence"/>
</dbReference>
<dbReference type="PANTHER" id="PTHR12289:SF67">
    <property type="match status" value="1"/>
</dbReference>
<keyword evidence="2" id="KW-0808">Transferase</keyword>
<dbReference type="Pfam" id="PF13410">
    <property type="entry name" value="GST_C_2"/>
    <property type="match status" value="1"/>
</dbReference>
<dbReference type="Gene3D" id="3.40.30.10">
    <property type="entry name" value="Glutaredoxin"/>
    <property type="match status" value="1"/>
</dbReference>
<organism evidence="2 3">
    <name type="scientific">Sphingosinicella soli</name>
    <dbReference type="NCBI Taxonomy" id="333708"/>
    <lineage>
        <taxon>Bacteria</taxon>
        <taxon>Pseudomonadati</taxon>
        <taxon>Pseudomonadota</taxon>
        <taxon>Alphaproteobacteria</taxon>
        <taxon>Sphingomonadales</taxon>
        <taxon>Sphingosinicellaceae</taxon>
        <taxon>Sphingosinicella</taxon>
    </lineage>
</organism>
<dbReference type="GO" id="GO:0016740">
    <property type="term" value="F:transferase activity"/>
    <property type="evidence" value="ECO:0007669"/>
    <property type="project" value="UniProtKB-KW"/>
</dbReference>
<dbReference type="InterPro" id="IPR004045">
    <property type="entry name" value="Glutathione_S-Trfase_N"/>
</dbReference>
<proteinExistence type="predicted"/>
<protein>
    <submittedName>
        <fullName evidence="2">Glutathione S-transferase</fullName>
    </submittedName>
</protein>
<keyword evidence="3" id="KW-1185">Reference proteome</keyword>
<dbReference type="EMBL" id="JACHNZ010000009">
    <property type="protein sequence ID" value="MBB4631417.1"/>
    <property type="molecule type" value="Genomic_DNA"/>
</dbReference>
<accession>A0A7W7F6C2</accession>
<dbReference type="InterPro" id="IPR036249">
    <property type="entry name" value="Thioredoxin-like_sf"/>
</dbReference>
<reference evidence="2 3" key="1">
    <citation type="submission" date="2020-08" db="EMBL/GenBank/DDBJ databases">
        <title>Genomic Encyclopedia of Type Strains, Phase IV (KMG-IV): sequencing the most valuable type-strain genomes for metagenomic binning, comparative biology and taxonomic classification.</title>
        <authorList>
            <person name="Goeker M."/>
        </authorList>
    </citation>
    <scope>NUCLEOTIDE SEQUENCE [LARGE SCALE GENOMIC DNA]</scope>
    <source>
        <strain evidence="2 3">DSM 17328</strain>
    </source>
</reference>
<sequence>MTEPLRLLGAPGSPYTRKLIALLRYRRIPYAILWGSHVQPPADLPAPKVKLLPTAYFPLPDGTLDPVVDSSPIIRRLEAEHSGREAVPANAVLAFLNHLIEDYADEWLTKAMFHYRWAFAEDAANAAPLLVFWMAPTMPTEAAAQAADMFADRQIRRLYVVGSNEATGETIEHSYRRFLGILDALIAGRGYVLGARPSSADFAIHGQLAQLAVIEPTSTAIAAQTAPRVRAWLDRVEDLSGVEPGPSDWFSRAEMSALRPLLSEIGRVYAPFLMANEKAVMAGAETVQTEIDGRPWAQPVFPYQAKCLQWIREAFAALVPDDQTFVRSLLDGTGCERLLP</sequence>
<gene>
    <name evidence="2" type="ORF">GGQ98_001026</name>
</gene>
<dbReference type="InterPro" id="IPR050931">
    <property type="entry name" value="Mito_Protein_Transport_Metaxin"/>
</dbReference>
<dbReference type="RefSeq" id="WP_184066097.1">
    <property type="nucleotide sequence ID" value="NZ_JACHNZ010000009.1"/>
</dbReference>